<feature type="domain" description="RNA polymerase sigma-70 region 2" evidence="6">
    <location>
        <begin position="33"/>
        <end position="99"/>
    </location>
</feature>
<evidence type="ECO:0000256" key="3">
    <source>
        <dbReference type="ARBA" id="ARBA00023082"/>
    </source>
</evidence>
<dbReference type="InterPro" id="IPR013325">
    <property type="entry name" value="RNA_pol_sigma_r2"/>
</dbReference>
<evidence type="ECO:0000256" key="1">
    <source>
        <dbReference type="ARBA" id="ARBA00010641"/>
    </source>
</evidence>
<dbReference type="Pfam" id="PF08281">
    <property type="entry name" value="Sigma70_r4_2"/>
    <property type="match status" value="1"/>
</dbReference>
<feature type="domain" description="RNA polymerase sigma factor 70 region 4 type 2" evidence="7">
    <location>
        <begin position="129"/>
        <end position="179"/>
    </location>
</feature>
<keyword evidence="4" id="KW-0804">Transcription</keyword>
<evidence type="ECO:0000256" key="2">
    <source>
        <dbReference type="ARBA" id="ARBA00023015"/>
    </source>
</evidence>
<dbReference type="InterPro" id="IPR036388">
    <property type="entry name" value="WH-like_DNA-bd_sf"/>
</dbReference>
<dbReference type="InterPro" id="IPR039425">
    <property type="entry name" value="RNA_pol_sigma-70-like"/>
</dbReference>
<dbReference type="Gene3D" id="1.10.10.10">
    <property type="entry name" value="Winged helix-like DNA-binding domain superfamily/Winged helix DNA-binding domain"/>
    <property type="match status" value="1"/>
</dbReference>
<keyword evidence="3" id="KW-0731">Sigma factor</keyword>
<dbReference type="InterPro" id="IPR013324">
    <property type="entry name" value="RNA_pol_sigma_r3/r4-like"/>
</dbReference>
<dbReference type="EMBL" id="AP024545">
    <property type="protein sequence ID" value="BCT92916.1"/>
    <property type="molecule type" value="Genomic_DNA"/>
</dbReference>
<gene>
    <name evidence="8" type="primary">rfaY_2</name>
    <name evidence="8" type="ORF">LYSCAS_19400</name>
</gene>
<keyword evidence="8" id="KW-0240">DNA-directed RNA polymerase</keyword>
<dbReference type="InterPro" id="IPR007627">
    <property type="entry name" value="RNA_pol_sigma70_r2"/>
</dbReference>
<dbReference type="InterPro" id="IPR014284">
    <property type="entry name" value="RNA_pol_sigma-70_dom"/>
</dbReference>
<name>A0ABN6FWF4_9GAMM</name>
<keyword evidence="9" id="KW-1185">Reference proteome</keyword>
<dbReference type="Gene3D" id="1.10.1740.10">
    <property type="match status" value="1"/>
</dbReference>
<comment type="similarity">
    <text evidence="1">Belongs to the sigma-70 factor family. ECF subfamily.</text>
</comment>
<dbReference type="PANTHER" id="PTHR43133:SF45">
    <property type="entry name" value="RNA POLYMERASE ECF-TYPE SIGMA FACTOR"/>
    <property type="match status" value="1"/>
</dbReference>
<dbReference type="SUPFAM" id="SSF88659">
    <property type="entry name" value="Sigma3 and sigma4 domains of RNA polymerase sigma factors"/>
    <property type="match status" value="1"/>
</dbReference>
<dbReference type="NCBIfam" id="TIGR02937">
    <property type="entry name" value="sigma70-ECF"/>
    <property type="match status" value="1"/>
</dbReference>
<keyword evidence="2" id="KW-0805">Transcription regulation</keyword>
<evidence type="ECO:0000256" key="5">
    <source>
        <dbReference type="SAM" id="MobiDB-lite"/>
    </source>
</evidence>
<dbReference type="Pfam" id="PF04542">
    <property type="entry name" value="Sigma70_r2"/>
    <property type="match status" value="1"/>
</dbReference>
<proteinExistence type="inferred from homology"/>
<evidence type="ECO:0000259" key="6">
    <source>
        <dbReference type="Pfam" id="PF04542"/>
    </source>
</evidence>
<evidence type="ECO:0000256" key="4">
    <source>
        <dbReference type="ARBA" id="ARBA00023163"/>
    </source>
</evidence>
<accession>A0ABN6FWF4</accession>
<dbReference type="GO" id="GO:0000428">
    <property type="term" value="C:DNA-directed RNA polymerase complex"/>
    <property type="evidence" value="ECO:0007669"/>
    <property type="project" value="UniProtKB-KW"/>
</dbReference>
<dbReference type="InterPro" id="IPR013249">
    <property type="entry name" value="RNA_pol_sigma70_r4_t2"/>
</dbReference>
<reference evidence="8 9" key="1">
    <citation type="submission" date="2021-03" db="EMBL/GenBank/DDBJ databases">
        <title>Complete Genome Sequences of Two Lysobacter Strains Isolated from Sea Water (Lysobacter caseinilyticus) and Soil (Lysobacter helvus) in South Korea.</title>
        <authorList>
            <person name="Watanabe Y."/>
            <person name="Arakawa K."/>
        </authorList>
    </citation>
    <scope>NUCLEOTIDE SEQUENCE [LARGE SCALE GENOMIC DNA]</scope>
    <source>
        <strain evidence="8 9">KVB24</strain>
    </source>
</reference>
<protein>
    <submittedName>
        <fullName evidence="8">DNA-directed RNA polymerase sigma-70 factor</fullName>
    </submittedName>
</protein>
<dbReference type="Proteomes" id="UP000681317">
    <property type="component" value="Chromosome"/>
</dbReference>
<organism evidence="8 9">
    <name type="scientific">Noviluteimonas caseinilytica</name>
    <dbReference type="NCBI Taxonomy" id="2675101"/>
    <lineage>
        <taxon>Bacteria</taxon>
        <taxon>Pseudomonadati</taxon>
        <taxon>Pseudomonadota</taxon>
        <taxon>Gammaproteobacteria</taxon>
        <taxon>Lysobacterales</taxon>
        <taxon>Lysobacteraceae</taxon>
        <taxon>Noviluteimonas</taxon>
    </lineage>
</organism>
<dbReference type="PANTHER" id="PTHR43133">
    <property type="entry name" value="RNA POLYMERASE ECF-TYPE SIGMA FACTO"/>
    <property type="match status" value="1"/>
</dbReference>
<evidence type="ECO:0000313" key="9">
    <source>
        <dbReference type="Proteomes" id="UP000681317"/>
    </source>
</evidence>
<evidence type="ECO:0000313" key="8">
    <source>
        <dbReference type="EMBL" id="BCT92916.1"/>
    </source>
</evidence>
<feature type="region of interest" description="Disordered" evidence="5">
    <location>
        <begin position="1"/>
        <end position="22"/>
    </location>
</feature>
<evidence type="ECO:0000259" key="7">
    <source>
        <dbReference type="Pfam" id="PF08281"/>
    </source>
</evidence>
<dbReference type="SUPFAM" id="SSF88946">
    <property type="entry name" value="Sigma2 domain of RNA polymerase sigma factors"/>
    <property type="match status" value="1"/>
</dbReference>
<sequence>MRFRPLPRITQQAPPDTSRLDRHAATADDFPALLEAHRGIVLKVAAAFRQAPHDRADLAQDIALRLWQAWPGYDPARPFSTWMYRIALNVAISQQRRERPRTHAALDDLQDEPAGDTDVDFAARQQLALVQRAMATLVPLDRALLLLHLEGCSHRETAEVLGTSEGNVATRLNRIKDQLRRSVGAERGDA</sequence>